<reference evidence="4" key="1">
    <citation type="submission" date="2008-08" db="EMBL/GenBank/DDBJ databases">
        <title>The complete genome sequence of Coprothermobacter proteolyticus strain ATCC 5245 / DSM 5265 / BT.</title>
        <authorList>
            <person name="Dodson R.J."/>
            <person name="Durkin A.S."/>
            <person name="Wu M."/>
            <person name="Eisen J."/>
            <person name="Sutton G."/>
        </authorList>
    </citation>
    <scope>NUCLEOTIDE SEQUENCE [LARGE SCALE GENOMIC DNA]</scope>
    <source>
        <strain evidence="4">ATCC 35245 / DSM 5265 / OCM 4 / BT</strain>
    </source>
</reference>
<dbReference type="InterPro" id="IPR001279">
    <property type="entry name" value="Metallo-B-lactamas"/>
</dbReference>
<dbReference type="AlphaFoldDB" id="B5YA53"/>
<dbReference type="Gene3D" id="3.60.15.10">
    <property type="entry name" value="Ribonuclease Z/Hydroxyacylglutathione hydrolase-like"/>
    <property type="match status" value="1"/>
</dbReference>
<dbReference type="EMBL" id="CP001145">
    <property type="protein sequence ID" value="ACI17491.1"/>
    <property type="molecule type" value="Genomic_DNA"/>
</dbReference>
<evidence type="ECO:0000313" key="4">
    <source>
        <dbReference type="Proteomes" id="UP000001732"/>
    </source>
</evidence>
<dbReference type="KEGG" id="cpo:COPRO5265_1349"/>
<accession>B5YA53</accession>
<organism evidence="3 4">
    <name type="scientific">Coprothermobacter proteolyticus (strain ATCC 35245 / DSM 5265 / OCM 4 / BT)</name>
    <dbReference type="NCBI Taxonomy" id="309798"/>
    <lineage>
        <taxon>Bacteria</taxon>
        <taxon>Pseudomonadati</taxon>
        <taxon>Coprothermobacterota</taxon>
        <taxon>Coprothermobacteria</taxon>
        <taxon>Coprothermobacterales</taxon>
        <taxon>Coprothermobacteraceae</taxon>
        <taxon>Coprothermobacter</taxon>
    </lineage>
</organism>
<dbReference type="STRING" id="309798.COPRO5265_1349"/>
<dbReference type="SUPFAM" id="SSF56281">
    <property type="entry name" value="Metallo-hydrolase/oxidoreductase"/>
    <property type="match status" value="1"/>
</dbReference>
<dbReference type="InterPro" id="IPR011108">
    <property type="entry name" value="RMMBL"/>
</dbReference>
<name>B5YA53_COPPD</name>
<evidence type="ECO:0000313" key="3">
    <source>
        <dbReference type="EMBL" id="ACI17491.1"/>
    </source>
</evidence>
<dbReference type="InterPro" id="IPR036866">
    <property type="entry name" value="RibonucZ/Hydroxyglut_hydro"/>
</dbReference>
<sequence>MLNLYRKDLIPANFDFSTDLQQGVKPVGGLLLSHAHLDHAGYLPYLREDLPVTTSVISGALLKSLQDTNRQLYSELIAVVAKELLDTGILKTAKGSPLQPRPFHLLQRPKDVNGFNDNVWNCNYTKKPYLPATPDYLENSCQIAKYNIKAWPVDHSIPGAMAHGVETSEGWIVYTGDLRLHGSKGNLTRAFFQEAAQLHPLLLITEGTHPEETNPVTEEQVKQRSMEVVAKTEGLVIADFGARNVERLLSFLQVASETQRYLVLTPKDFLMLEYLNYATPEVPNPLRDPWLLMYVAPKGRTDGWEDHVRSLVPEEKTVDARRIRSHPDDYILCFSYYDFANLLDIDVHKGSYIYSSSEPFNEEMAMDHEKIKNWIDLFGFHIYGRLGQAAGGKDERDPFHGSGHIHAQGLQEMIETIRPKYLIPVHTEKSDFFQQFQGLTTVLTVQRNKLLRLD</sequence>
<evidence type="ECO:0000259" key="2">
    <source>
        <dbReference type="Pfam" id="PF07521"/>
    </source>
</evidence>
<dbReference type="Pfam" id="PF00753">
    <property type="entry name" value="Lactamase_B"/>
    <property type="match status" value="1"/>
</dbReference>
<protein>
    <submittedName>
        <fullName evidence="3">RNA-metabolising metallo-beta-lactamase family</fullName>
    </submittedName>
</protein>
<dbReference type="Proteomes" id="UP000001732">
    <property type="component" value="Chromosome"/>
</dbReference>
<feature type="domain" description="Metallo-beta-lactamase" evidence="1">
    <location>
        <begin position="19"/>
        <end position="61"/>
    </location>
</feature>
<dbReference type="PANTHER" id="PTHR43694">
    <property type="entry name" value="RIBONUCLEASE J"/>
    <property type="match status" value="1"/>
</dbReference>
<proteinExistence type="predicted"/>
<evidence type="ECO:0000259" key="1">
    <source>
        <dbReference type="Pfam" id="PF00753"/>
    </source>
</evidence>
<gene>
    <name evidence="3" type="ordered locus">COPRO5265_1349</name>
</gene>
<dbReference type="PANTHER" id="PTHR43694:SF1">
    <property type="entry name" value="RIBONUCLEASE J"/>
    <property type="match status" value="1"/>
</dbReference>
<dbReference type="eggNOG" id="COG0595">
    <property type="taxonomic scope" value="Bacteria"/>
</dbReference>
<keyword evidence="4" id="KW-1185">Reference proteome</keyword>
<dbReference type="Pfam" id="PF07521">
    <property type="entry name" value="RMMBL"/>
    <property type="match status" value="1"/>
</dbReference>
<reference evidence="3 4" key="2">
    <citation type="journal article" date="2014" name="Genome Announc.">
        <title>Complete Genome Sequence of Coprothermobacter proteolyticus DSM 5265.</title>
        <authorList>
            <person name="Alexiev A."/>
            <person name="Coil D.A."/>
            <person name="Badger J.H."/>
            <person name="Enticknap J."/>
            <person name="Ward N."/>
            <person name="Robb F.T."/>
            <person name="Eisen J.A."/>
        </authorList>
    </citation>
    <scope>NUCLEOTIDE SEQUENCE [LARGE SCALE GENOMIC DNA]</scope>
    <source>
        <strain evidence="4">ATCC 35245 / DSM 5265 / OCM 4 / BT</strain>
    </source>
</reference>
<feature type="domain" description="Zn-dependent metallo-hydrolase RNA specificity" evidence="2">
    <location>
        <begin position="401"/>
        <end position="430"/>
    </location>
</feature>